<evidence type="ECO:0000256" key="3">
    <source>
        <dbReference type="ARBA" id="ARBA00022454"/>
    </source>
</evidence>
<dbReference type="RefSeq" id="XP_030200684.1">
    <property type="nucleotide sequence ID" value="XM_030344824.1"/>
</dbReference>
<dbReference type="GO" id="GO:0005634">
    <property type="term" value="C:nucleus"/>
    <property type="evidence" value="ECO:0007669"/>
    <property type="project" value="UniProtKB-SubCell"/>
</dbReference>
<dbReference type="GeneID" id="115534135"/>
<evidence type="ECO:0000256" key="9">
    <source>
        <dbReference type="ARBA" id="ARBA00023306"/>
    </source>
</evidence>
<proteinExistence type="inferred from homology"/>
<feature type="coiled-coil region" evidence="13">
    <location>
        <begin position="90"/>
        <end position="134"/>
    </location>
</feature>
<sequence length="200" mass="22874">MAQAHNFFELEETTGSLVGLINSSKAENLLQLIKNQTLAFHEQHVETSHLLLQILRDVGQVEEDVCQGLLDTVEQRNMMEEELGLVTEQLEQCMAKEQFSESELQFLQRELESLKSSQQELLELQQEVDEDTTEVIPSAVYLSQLYHKVTRIKWEHQDPPHLLRGVHYGAELATPILIDTTTCSPCDVSNQLWGLVSTEW</sequence>
<keyword evidence="9 12" id="KW-0131">Cell cycle</keyword>
<comment type="subunit">
    <text evidence="12">Component of the NDC80 complex.</text>
</comment>
<dbReference type="OrthoDB" id="6432863at2759"/>
<dbReference type="GO" id="GO:0031262">
    <property type="term" value="C:Ndc80 complex"/>
    <property type="evidence" value="ECO:0007669"/>
    <property type="project" value="TreeGrafter"/>
</dbReference>
<keyword evidence="8 12" id="KW-0539">Nucleus</keyword>
<dbReference type="Ensembl" id="ENSGMOT00000003072.2">
    <property type="protein sequence ID" value="ENSGMOP00000002977.2"/>
    <property type="gene ID" value="ENSGMOG00000002830.2"/>
</dbReference>
<evidence type="ECO:0000256" key="5">
    <source>
        <dbReference type="ARBA" id="ARBA00022776"/>
    </source>
</evidence>
<gene>
    <name evidence="14" type="primary">spc24</name>
</gene>
<keyword evidence="7 13" id="KW-0175">Coiled coil</keyword>
<dbReference type="GO" id="GO:0051301">
    <property type="term" value="P:cell division"/>
    <property type="evidence" value="ECO:0007669"/>
    <property type="project" value="UniProtKB-UniRule"/>
</dbReference>
<protein>
    <recommendedName>
        <fullName evidence="2 12">Kinetochore protein Spc24</fullName>
    </recommendedName>
</protein>
<comment type="similarity">
    <text evidence="1 12">Belongs to the SPC24 family.</text>
</comment>
<dbReference type="KEGG" id="gmh:115534135"/>
<keyword evidence="5 12" id="KW-0498">Mitosis</keyword>
<evidence type="ECO:0000256" key="6">
    <source>
        <dbReference type="ARBA" id="ARBA00022838"/>
    </source>
</evidence>
<evidence type="ECO:0000256" key="1">
    <source>
        <dbReference type="ARBA" id="ARBA00007804"/>
    </source>
</evidence>
<evidence type="ECO:0000256" key="4">
    <source>
        <dbReference type="ARBA" id="ARBA00022618"/>
    </source>
</evidence>
<dbReference type="GeneTree" id="ENSGT00390000005584"/>
<dbReference type="GO" id="GO:0007059">
    <property type="term" value="P:chromosome segregation"/>
    <property type="evidence" value="ECO:0007669"/>
    <property type="project" value="TreeGrafter"/>
</dbReference>
<keyword evidence="4 12" id="KW-0132">Cell division</keyword>
<dbReference type="Gene3D" id="3.30.160.570">
    <property type="entry name" value="Ncd80 complex, Spc24 subunit"/>
    <property type="match status" value="1"/>
</dbReference>
<name>A0A8C4YXU5_GADMO</name>
<dbReference type="Pfam" id="PF08286">
    <property type="entry name" value="Spc24"/>
    <property type="match status" value="1"/>
</dbReference>
<dbReference type="PANTHER" id="PTHR22142">
    <property type="match status" value="1"/>
</dbReference>
<evidence type="ECO:0000256" key="11">
    <source>
        <dbReference type="ARBA" id="ARBA00045419"/>
    </source>
</evidence>
<comment type="function">
    <text evidence="11">Acts as a component of the essential kinetochore-associated NDC80 complex, which is required for chromosome segregation and spindle checkpoint activity. Required for kinetochore integrity and the organization of stable microtubule binding sites in the outer plate of the kinetochore. The NDC80 complex synergistically enhances the affinity of the SKA1 complex for microtubules and may allow the NDC80 complex to track depolymerizing microtubules.</text>
</comment>
<dbReference type="OMA" id="DQLWDFV"/>
<reference evidence="14" key="1">
    <citation type="submission" date="2025-08" db="UniProtKB">
        <authorList>
            <consortium name="Ensembl"/>
        </authorList>
    </citation>
    <scope>IDENTIFICATION</scope>
</reference>
<dbReference type="InterPro" id="IPR013252">
    <property type="entry name" value="Ndc80_Spc24"/>
</dbReference>
<dbReference type="CTD" id="147841"/>
<evidence type="ECO:0000256" key="7">
    <source>
        <dbReference type="ARBA" id="ARBA00023054"/>
    </source>
</evidence>
<keyword evidence="15" id="KW-1185">Reference proteome</keyword>
<evidence type="ECO:0000313" key="15">
    <source>
        <dbReference type="Proteomes" id="UP000694546"/>
    </source>
</evidence>
<evidence type="ECO:0000256" key="10">
    <source>
        <dbReference type="ARBA" id="ARBA00023328"/>
    </source>
</evidence>
<comment type="subcellular location">
    <subcellularLocation>
        <location evidence="12">Nucleus</location>
    </subcellularLocation>
    <subcellularLocation>
        <location evidence="12">Chromosome</location>
        <location evidence="12">Centromere</location>
        <location evidence="12">Kinetochore</location>
    </subcellularLocation>
</comment>
<evidence type="ECO:0000256" key="2">
    <source>
        <dbReference type="ARBA" id="ARBA00013690"/>
    </source>
</evidence>
<accession>A0A8C4YXU5</accession>
<evidence type="ECO:0000256" key="13">
    <source>
        <dbReference type="SAM" id="Coils"/>
    </source>
</evidence>
<dbReference type="Proteomes" id="UP000694546">
    <property type="component" value="Chromosome 2"/>
</dbReference>
<evidence type="ECO:0000256" key="8">
    <source>
        <dbReference type="ARBA" id="ARBA00023242"/>
    </source>
</evidence>
<evidence type="ECO:0000256" key="12">
    <source>
        <dbReference type="RuleBase" id="RU368011"/>
    </source>
</evidence>
<evidence type="ECO:0000313" key="14">
    <source>
        <dbReference type="Ensembl" id="ENSGMOP00000002977.2"/>
    </source>
</evidence>
<keyword evidence="6 12" id="KW-0995">Kinetochore</keyword>
<dbReference type="GO" id="GO:0008017">
    <property type="term" value="F:microtubule binding"/>
    <property type="evidence" value="ECO:0007669"/>
    <property type="project" value="TreeGrafter"/>
</dbReference>
<keyword evidence="10 12" id="KW-0137">Centromere</keyword>
<dbReference type="PANTHER" id="PTHR22142:SF2">
    <property type="entry name" value="KINETOCHORE PROTEIN SPC24"/>
    <property type="match status" value="1"/>
</dbReference>
<dbReference type="AlphaFoldDB" id="A0A8C4YXU5"/>
<keyword evidence="3 12" id="KW-0158">Chromosome</keyword>
<organism evidence="14 15">
    <name type="scientific">Gadus morhua</name>
    <name type="common">Atlantic cod</name>
    <dbReference type="NCBI Taxonomy" id="8049"/>
    <lineage>
        <taxon>Eukaryota</taxon>
        <taxon>Metazoa</taxon>
        <taxon>Chordata</taxon>
        <taxon>Craniata</taxon>
        <taxon>Vertebrata</taxon>
        <taxon>Euteleostomi</taxon>
        <taxon>Actinopterygii</taxon>
        <taxon>Neopterygii</taxon>
        <taxon>Teleostei</taxon>
        <taxon>Neoteleostei</taxon>
        <taxon>Acanthomorphata</taxon>
        <taxon>Zeiogadaria</taxon>
        <taxon>Gadariae</taxon>
        <taxon>Gadiformes</taxon>
        <taxon>Gadoidei</taxon>
        <taxon>Gadidae</taxon>
        <taxon>Gadus</taxon>
    </lineage>
</organism>
<reference evidence="14" key="2">
    <citation type="submission" date="2025-09" db="UniProtKB">
        <authorList>
            <consortium name="Ensembl"/>
        </authorList>
    </citation>
    <scope>IDENTIFICATION</scope>
</reference>